<dbReference type="EMBL" id="GBRH01229110">
    <property type="protein sequence ID" value="JAD68785.1"/>
    <property type="molecule type" value="Transcribed_RNA"/>
</dbReference>
<reference evidence="1" key="1">
    <citation type="submission" date="2014-09" db="EMBL/GenBank/DDBJ databases">
        <authorList>
            <person name="Magalhaes I.L.F."/>
            <person name="Oliveira U."/>
            <person name="Santos F.R."/>
            <person name="Vidigal T.H.D.A."/>
            <person name="Brescovit A.D."/>
            <person name="Santos A.J."/>
        </authorList>
    </citation>
    <scope>NUCLEOTIDE SEQUENCE</scope>
    <source>
        <tissue evidence="1">Shoot tissue taken approximately 20 cm above the soil surface</tissue>
    </source>
</reference>
<organism evidence="1">
    <name type="scientific">Arundo donax</name>
    <name type="common">Giant reed</name>
    <name type="synonym">Donax arundinaceus</name>
    <dbReference type="NCBI Taxonomy" id="35708"/>
    <lineage>
        <taxon>Eukaryota</taxon>
        <taxon>Viridiplantae</taxon>
        <taxon>Streptophyta</taxon>
        <taxon>Embryophyta</taxon>
        <taxon>Tracheophyta</taxon>
        <taxon>Spermatophyta</taxon>
        <taxon>Magnoliopsida</taxon>
        <taxon>Liliopsida</taxon>
        <taxon>Poales</taxon>
        <taxon>Poaceae</taxon>
        <taxon>PACMAD clade</taxon>
        <taxon>Arundinoideae</taxon>
        <taxon>Arundineae</taxon>
        <taxon>Arundo</taxon>
    </lineage>
</organism>
<name>A0A0A9C5V3_ARUDO</name>
<evidence type="ECO:0000313" key="1">
    <source>
        <dbReference type="EMBL" id="JAD68785.1"/>
    </source>
</evidence>
<reference evidence="1" key="2">
    <citation type="journal article" date="2015" name="Data Brief">
        <title>Shoot transcriptome of the giant reed, Arundo donax.</title>
        <authorList>
            <person name="Barrero R.A."/>
            <person name="Guerrero F.D."/>
            <person name="Moolhuijzen P."/>
            <person name="Goolsby J.A."/>
            <person name="Tidwell J."/>
            <person name="Bellgard S.E."/>
            <person name="Bellgard M.I."/>
        </authorList>
    </citation>
    <scope>NUCLEOTIDE SEQUENCE</scope>
    <source>
        <tissue evidence="1">Shoot tissue taken approximately 20 cm above the soil surface</tissue>
    </source>
</reference>
<proteinExistence type="predicted"/>
<accession>A0A0A9C5V3</accession>
<sequence>MMSLRVIYANIIPKYT</sequence>
<protein>
    <submittedName>
        <fullName evidence="1">Uncharacterized protein</fullName>
    </submittedName>
</protein>
<dbReference type="AlphaFoldDB" id="A0A0A9C5V3"/>